<organism evidence="1 2">
    <name type="scientific">Roseobacter insulae</name>
    <dbReference type="NCBI Taxonomy" id="2859783"/>
    <lineage>
        <taxon>Bacteria</taxon>
        <taxon>Pseudomonadati</taxon>
        <taxon>Pseudomonadota</taxon>
        <taxon>Alphaproteobacteria</taxon>
        <taxon>Rhodobacterales</taxon>
        <taxon>Roseobacteraceae</taxon>
        <taxon>Roseobacter</taxon>
    </lineage>
</organism>
<dbReference type="CDD" id="cd00761">
    <property type="entry name" value="Glyco_tranf_GTA_type"/>
    <property type="match status" value="1"/>
</dbReference>
<dbReference type="AlphaFoldDB" id="A0A9X1FSG9"/>
<dbReference type="RefSeq" id="WP_219498956.1">
    <property type="nucleotide sequence ID" value="NZ_JAHXDN010000001.1"/>
</dbReference>
<dbReference type="Pfam" id="PF13704">
    <property type="entry name" value="Glyco_tranf_2_4"/>
    <property type="match status" value="1"/>
</dbReference>
<gene>
    <name evidence="1" type="ORF">KX928_03435</name>
</gene>
<name>A0A9X1FSG9_9RHOB</name>
<accession>A0A9X1FSG9</accession>
<evidence type="ECO:0000313" key="2">
    <source>
        <dbReference type="Proteomes" id="UP001138661"/>
    </source>
</evidence>
<evidence type="ECO:0000313" key="1">
    <source>
        <dbReference type="EMBL" id="MBW4706833.1"/>
    </source>
</evidence>
<dbReference type="Proteomes" id="UP001138661">
    <property type="component" value="Unassembled WGS sequence"/>
</dbReference>
<proteinExistence type="predicted"/>
<keyword evidence="2" id="KW-1185">Reference proteome</keyword>
<protein>
    <submittedName>
        <fullName evidence="1">Glycosyltransferase family 2 protein</fullName>
    </submittedName>
</protein>
<reference evidence="1" key="1">
    <citation type="submission" date="2021-07" db="EMBL/GenBank/DDBJ databases">
        <title>Roseobacter insulae sp. nov., isolated from a tidal flat.</title>
        <authorList>
            <person name="Park S."/>
            <person name="Yoon J.-H."/>
        </authorList>
    </citation>
    <scope>NUCLEOTIDE SEQUENCE</scope>
    <source>
        <strain evidence="1">YSTF-M11</strain>
    </source>
</reference>
<comment type="caution">
    <text evidence="1">The sequence shown here is derived from an EMBL/GenBank/DDBJ whole genome shotgun (WGS) entry which is preliminary data.</text>
</comment>
<dbReference type="EMBL" id="JAHXDN010000001">
    <property type="protein sequence ID" value="MBW4706833.1"/>
    <property type="molecule type" value="Genomic_DNA"/>
</dbReference>
<sequence>MMARLGLWTRYKLRLRRRRLLWRGFRSRHQLNRIKDLTAEIAPGDILLFATVRNEAIRLPYFLEHYRRLGVSHFLIVDNDSTDDTAAVLTAAPDVSFWHTTAGYKDARFGMDWLMWLLIRHGHGHWTITVDADELLVYPDHDSRPLPHLTAWLEQQGQEMMGATMLDLYPKGSPDAQRYTPGQNPCDVLNWFDGYGYWAQRQPKMDNLWLQGGARARCFFADEPRRAPTLNKIPLVKWNRRYVFVNSTHNALPRRLNRIYDAPGREKVSGVLLHTKFLPGVSDRAREEQSRQQHFSNSEQYDTYYHALAENPDLWDEQSIAYRGWQQLVDLRLMSRGSW</sequence>